<name>A0A0F9KB01_9ZZZZ</name>
<sequence length="38" mass="3987">MDNEFFCKIEGMDIPLVSTGVSPFAGAGQFGKMAGIYG</sequence>
<reference evidence="1" key="1">
    <citation type="journal article" date="2015" name="Nature">
        <title>Complex archaea that bridge the gap between prokaryotes and eukaryotes.</title>
        <authorList>
            <person name="Spang A."/>
            <person name="Saw J.H."/>
            <person name="Jorgensen S.L."/>
            <person name="Zaremba-Niedzwiedzka K."/>
            <person name="Martijn J."/>
            <person name="Lind A.E."/>
            <person name="van Eijk R."/>
            <person name="Schleper C."/>
            <person name="Guy L."/>
            <person name="Ettema T.J."/>
        </authorList>
    </citation>
    <scope>NUCLEOTIDE SEQUENCE</scope>
</reference>
<proteinExistence type="predicted"/>
<feature type="non-terminal residue" evidence="1">
    <location>
        <position position="38"/>
    </location>
</feature>
<evidence type="ECO:0000313" key="1">
    <source>
        <dbReference type="EMBL" id="KKM79344.1"/>
    </source>
</evidence>
<organism evidence="1">
    <name type="scientific">marine sediment metagenome</name>
    <dbReference type="NCBI Taxonomy" id="412755"/>
    <lineage>
        <taxon>unclassified sequences</taxon>
        <taxon>metagenomes</taxon>
        <taxon>ecological metagenomes</taxon>
    </lineage>
</organism>
<comment type="caution">
    <text evidence="1">The sequence shown here is derived from an EMBL/GenBank/DDBJ whole genome shotgun (WGS) entry which is preliminary data.</text>
</comment>
<accession>A0A0F9KB01</accession>
<dbReference type="EMBL" id="LAZR01008348">
    <property type="protein sequence ID" value="KKM79344.1"/>
    <property type="molecule type" value="Genomic_DNA"/>
</dbReference>
<protein>
    <submittedName>
        <fullName evidence="1">Uncharacterized protein</fullName>
    </submittedName>
</protein>
<dbReference type="AlphaFoldDB" id="A0A0F9KB01"/>
<gene>
    <name evidence="1" type="ORF">LCGC14_1350930</name>
</gene>